<evidence type="ECO:0000313" key="2">
    <source>
        <dbReference type="EMBL" id="CAE7030055.1"/>
    </source>
</evidence>
<feature type="compositionally biased region" description="Basic and acidic residues" evidence="1">
    <location>
        <begin position="240"/>
        <end position="252"/>
    </location>
</feature>
<reference evidence="2" key="1">
    <citation type="submission" date="2021-02" db="EMBL/GenBank/DDBJ databases">
        <authorList>
            <person name="Dougan E. K."/>
            <person name="Rhodes N."/>
            <person name="Thang M."/>
            <person name="Chan C."/>
        </authorList>
    </citation>
    <scope>NUCLEOTIDE SEQUENCE</scope>
</reference>
<keyword evidence="3" id="KW-1185">Reference proteome</keyword>
<gene>
    <name evidence="2" type="ORF">SNAT2548_LOCUS3636</name>
</gene>
<feature type="region of interest" description="Disordered" evidence="1">
    <location>
        <begin position="114"/>
        <end position="172"/>
    </location>
</feature>
<name>A0A812ICF7_9DINO</name>
<feature type="region of interest" description="Disordered" evidence="1">
    <location>
        <begin position="202"/>
        <end position="384"/>
    </location>
</feature>
<evidence type="ECO:0000313" key="3">
    <source>
        <dbReference type="Proteomes" id="UP000604046"/>
    </source>
</evidence>
<feature type="compositionally biased region" description="Basic and acidic residues" evidence="1">
    <location>
        <begin position="29"/>
        <end position="51"/>
    </location>
</feature>
<feature type="compositionally biased region" description="Basic and acidic residues" evidence="1">
    <location>
        <begin position="206"/>
        <end position="225"/>
    </location>
</feature>
<accession>A0A812ICF7</accession>
<evidence type="ECO:0000256" key="1">
    <source>
        <dbReference type="SAM" id="MobiDB-lite"/>
    </source>
</evidence>
<dbReference type="Proteomes" id="UP000604046">
    <property type="component" value="Unassembled WGS sequence"/>
</dbReference>
<feature type="compositionally biased region" description="Basic and acidic residues" evidence="1">
    <location>
        <begin position="143"/>
        <end position="165"/>
    </location>
</feature>
<feature type="compositionally biased region" description="Basic residues" evidence="1">
    <location>
        <begin position="348"/>
        <end position="373"/>
    </location>
</feature>
<protein>
    <submittedName>
        <fullName evidence="2">Uncharacterized protein</fullName>
    </submittedName>
</protein>
<organism evidence="2 3">
    <name type="scientific">Symbiodinium natans</name>
    <dbReference type="NCBI Taxonomy" id="878477"/>
    <lineage>
        <taxon>Eukaryota</taxon>
        <taxon>Sar</taxon>
        <taxon>Alveolata</taxon>
        <taxon>Dinophyceae</taxon>
        <taxon>Suessiales</taxon>
        <taxon>Symbiodiniaceae</taxon>
        <taxon>Symbiodinium</taxon>
    </lineage>
</organism>
<feature type="compositionally biased region" description="Basic and acidic residues" evidence="1">
    <location>
        <begin position="272"/>
        <end position="304"/>
    </location>
</feature>
<dbReference type="EMBL" id="CAJNDS010000224">
    <property type="protein sequence ID" value="CAE7030055.1"/>
    <property type="molecule type" value="Genomic_DNA"/>
</dbReference>
<proteinExistence type="predicted"/>
<dbReference type="AlphaFoldDB" id="A0A812ICF7"/>
<sequence length="384" mass="43976">MGESIDIFNGDMDGLEQEAESARRKYQKKKSEIEEGLKEAQSLKEAMEETEKNIDEAKEELAKFQKSKDVVKGINVMMRSAGEVMTLLIQERPEFKRLYAKKKERLSLFELMKRKKESESEIEPMAMADEPRGVKMNRPMPKKAPEPLRKPSMDEPEPKRQKVGESPKGGTRLKGCFFCGEESHKAMYCEAMAKLALELGGSVPSMEDRRKEGEKEEEKFLKAKEAASPQPPNPKWGVEQMERKVESLEPKVKAMPKQAGPHIEEVTDDDKEESKKQDEMIDLEKKDPEGIKWSFPEKEEERKAKMAMAKAAKESIEKEGAEKESIEKEQASKDAKKKKADKKEKKESKVKKEKKDKKPKKDKKEKKAKKKTKAPAANIQMEDL</sequence>
<feature type="compositionally biased region" description="Basic and acidic residues" evidence="1">
    <location>
        <begin position="311"/>
        <end position="334"/>
    </location>
</feature>
<comment type="caution">
    <text evidence="2">The sequence shown here is derived from an EMBL/GenBank/DDBJ whole genome shotgun (WGS) entry which is preliminary data.</text>
</comment>
<feature type="region of interest" description="Disordered" evidence="1">
    <location>
        <begin position="1"/>
        <end position="51"/>
    </location>
</feature>